<dbReference type="Proteomes" id="UP001596250">
    <property type="component" value="Unassembled WGS sequence"/>
</dbReference>
<dbReference type="CDD" id="cd03230">
    <property type="entry name" value="ABC_DR_subfamily_A"/>
    <property type="match status" value="1"/>
</dbReference>
<dbReference type="GO" id="GO:0005524">
    <property type="term" value="F:ATP binding"/>
    <property type="evidence" value="ECO:0007669"/>
    <property type="project" value="UniProtKB-KW"/>
</dbReference>
<dbReference type="PANTHER" id="PTHR43335:SF4">
    <property type="entry name" value="ABC TRANSPORTER, ATP-BINDING PROTEIN"/>
    <property type="match status" value="1"/>
</dbReference>
<dbReference type="Pfam" id="PF00005">
    <property type="entry name" value="ABC_tran"/>
    <property type="match status" value="1"/>
</dbReference>
<keyword evidence="3" id="KW-0547">Nucleotide-binding</keyword>
<protein>
    <submittedName>
        <fullName evidence="6">ABC transporter ATP-binding protein</fullName>
    </submittedName>
</protein>
<evidence type="ECO:0000256" key="3">
    <source>
        <dbReference type="ARBA" id="ARBA00022741"/>
    </source>
</evidence>
<dbReference type="InterPro" id="IPR003439">
    <property type="entry name" value="ABC_transporter-like_ATP-bd"/>
</dbReference>
<feature type="domain" description="ABC transporter" evidence="5">
    <location>
        <begin position="6"/>
        <end position="237"/>
    </location>
</feature>
<evidence type="ECO:0000313" key="6">
    <source>
        <dbReference type="EMBL" id="MFC5987251.1"/>
    </source>
</evidence>
<evidence type="ECO:0000256" key="2">
    <source>
        <dbReference type="ARBA" id="ARBA00022448"/>
    </source>
</evidence>
<sequence length="323" mass="35755">MQSPVIDIRNLTKVYGHYTAVNQLNLTIQQGEIFGLLGPNGAGKSTTILMLLGLTEPTSGSAVVCGMDPTRYPVKVKQKVGYLPDDVGFYEDRTGLENLLYTAYLNGIPPKEARDRAEKLLKRVDLESAAHNKTGQYSRGMRQRLGLADVLMKDPEVIILDEPTLGIDPKGVQELLQFIGQLSREDGLTVLLSSHHLHQVQQICDRVGIFVKGKLLAAGDIGTLSRTLFSKEDIRIEAHTSPLSRETAEELAQIEAVKRHESREDGTTIFYCEEDVSSRIAETIIRSGSSLYSLVKKQYGLDEIYHRYFSGGDSHDELPGQPA</sequence>
<evidence type="ECO:0000313" key="7">
    <source>
        <dbReference type="Proteomes" id="UP001596250"/>
    </source>
</evidence>
<gene>
    <name evidence="6" type="ORF">ACFPXP_12630</name>
</gene>
<comment type="similarity">
    <text evidence="1">Belongs to the ABC transporter superfamily.</text>
</comment>
<keyword evidence="4 6" id="KW-0067">ATP-binding</keyword>
<dbReference type="SMART" id="SM00382">
    <property type="entry name" value="AAA"/>
    <property type="match status" value="1"/>
</dbReference>
<evidence type="ECO:0000256" key="4">
    <source>
        <dbReference type="ARBA" id="ARBA00022840"/>
    </source>
</evidence>
<evidence type="ECO:0000259" key="5">
    <source>
        <dbReference type="PROSITE" id="PS50893"/>
    </source>
</evidence>
<keyword evidence="7" id="KW-1185">Reference proteome</keyword>
<dbReference type="InterPro" id="IPR003593">
    <property type="entry name" value="AAA+_ATPase"/>
</dbReference>
<dbReference type="RefSeq" id="WP_379894597.1">
    <property type="nucleotide sequence ID" value="NZ_CBCSCT010000046.1"/>
</dbReference>
<proteinExistence type="inferred from homology"/>
<dbReference type="PANTHER" id="PTHR43335">
    <property type="entry name" value="ABC TRANSPORTER, ATP-BINDING PROTEIN"/>
    <property type="match status" value="1"/>
</dbReference>
<accession>A0ABW1IQD3</accession>
<name>A0ABW1IQD3_9BACL</name>
<reference evidence="7" key="1">
    <citation type="journal article" date="2019" name="Int. J. Syst. Evol. Microbiol.">
        <title>The Global Catalogue of Microorganisms (GCM) 10K type strain sequencing project: providing services to taxonomists for standard genome sequencing and annotation.</title>
        <authorList>
            <consortium name="The Broad Institute Genomics Platform"/>
            <consortium name="The Broad Institute Genome Sequencing Center for Infectious Disease"/>
            <person name="Wu L."/>
            <person name="Ma J."/>
        </authorList>
    </citation>
    <scope>NUCLEOTIDE SEQUENCE [LARGE SCALE GENOMIC DNA]</scope>
    <source>
        <strain evidence="7">CCM 8749</strain>
    </source>
</reference>
<dbReference type="InterPro" id="IPR027417">
    <property type="entry name" value="P-loop_NTPase"/>
</dbReference>
<keyword evidence="2" id="KW-0813">Transport</keyword>
<dbReference type="SUPFAM" id="SSF52540">
    <property type="entry name" value="P-loop containing nucleoside triphosphate hydrolases"/>
    <property type="match status" value="1"/>
</dbReference>
<dbReference type="Gene3D" id="3.40.50.300">
    <property type="entry name" value="P-loop containing nucleotide triphosphate hydrolases"/>
    <property type="match status" value="1"/>
</dbReference>
<comment type="caution">
    <text evidence="6">The sequence shown here is derived from an EMBL/GenBank/DDBJ whole genome shotgun (WGS) entry which is preliminary data.</text>
</comment>
<organism evidence="6 7">
    <name type="scientific">Marinicrinis lubricantis</name>
    <dbReference type="NCBI Taxonomy" id="2086470"/>
    <lineage>
        <taxon>Bacteria</taxon>
        <taxon>Bacillati</taxon>
        <taxon>Bacillota</taxon>
        <taxon>Bacilli</taxon>
        <taxon>Bacillales</taxon>
        <taxon>Paenibacillaceae</taxon>
    </lineage>
</organism>
<dbReference type="EMBL" id="JBHSQV010000157">
    <property type="protein sequence ID" value="MFC5987251.1"/>
    <property type="molecule type" value="Genomic_DNA"/>
</dbReference>
<dbReference type="PROSITE" id="PS50893">
    <property type="entry name" value="ABC_TRANSPORTER_2"/>
    <property type="match status" value="1"/>
</dbReference>
<evidence type="ECO:0000256" key="1">
    <source>
        <dbReference type="ARBA" id="ARBA00005417"/>
    </source>
</evidence>